<feature type="region of interest" description="Disordered" evidence="1">
    <location>
        <begin position="1"/>
        <end position="82"/>
    </location>
</feature>
<evidence type="ECO:0000256" key="1">
    <source>
        <dbReference type="SAM" id="MobiDB-lite"/>
    </source>
</evidence>
<feature type="compositionally biased region" description="Basic residues" evidence="1">
    <location>
        <begin position="73"/>
        <end position="82"/>
    </location>
</feature>
<dbReference type="EMBL" id="JAWHQM010000017">
    <property type="protein sequence ID" value="KAK5630682.1"/>
    <property type="molecule type" value="Genomic_DNA"/>
</dbReference>
<feature type="compositionally biased region" description="Polar residues" evidence="1">
    <location>
        <begin position="51"/>
        <end position="69"/>
    </location>
</feature>
<organism evidence="2 3">
    <name type="scientific">Xylaria bambusicola</name>
    <dbReference type="NCBI Taxonomy" id="326684"/>
    <lineage>
        <taxon>Eukaryota</taxon>
        <taxon>Fungi</taxon>
        <taxon>Dikarya</taxon>
        <taxon>Ascomycota</taxon>
        <taxon>Pezizomycotina</taxon>
        <taxon>Sordariomycetes</taxon>
        <taxon>Xylariomycetidae</taxon>
        <taxon>Xylariales</taxon>
        <taxon>Xylariaceae</taxon>
        <taxon>Xylaria</taxon>
    </lineage>
</organism>
<proteinExistence type="predicted"/>
<evidence type="ECO:0000313" key="2">
    <source>
        <dbReference type="EMBL" id="KAK5630682.1"/>
    </source>
</evidence>
<comment type="caution">
    <text evidence="2">The sequence shown here is derived from an EMBL/GenBank/DDBJ whole genome shotgun (WGS) entry which is preliminary data.</text>
</comment>
<sequence length="82" mass="8655">MVDRISQSKRTSSKLGVTGKVDKTPVPKFPSSPRVTAGGLTPAAQRLWSKIGSSASVTPRTPFGQSTPMRTGRGSKLKQASK</sequence>
<dbReference type="AlphaFoldDB" id="A0AAN7Z6S1"/>
<dbReference type="Proteomes" id="UP001305414">
    <property type="component" value="Unassembled WGS sequence"/>
</dbReference>
<keyword evidence="3" id="KW-1185">Reference proteome</keyword>
<evidence type="ECO:0000313" key="3">
    <source>
        <dbReference type="Proteomes" id="UP001305414"/>
    </source>
</evidence>
<name>A0AAN7Z6S1_9PEZI</name>
<gene>
    <name evidence="2" type="ORF">RRF57_006397</name>
</gene>
<protein>
    <submittedName>
        <fullName evidence="2">Uncharacterized protein</fullName>
    </submittedName>
</protein>
<accession>A0AAN7Z6S1</accession>
<reference evidence="2 3" key="1">
    <citation type="submission" date="2023-10" db="EMBL/GenBank/DDBJ databases">
        <title>Draft genome sequence of Xylaria bambusicola isolate GMP-LS, the root and basal stem rot pathogen of sugarcane in Indonesia.</title>
        <authorList>
            <person name="Selvaraj P."/>
            <person name="Muralishankar V."/>
            <person name="Muruganantham S."/>
            <person name="Sp S."/>
            <person name="Haryani S."/>
            <person name="Lau K.J.X."/>
            <person name="Naqvi N.I."/>
        </authorList>
    </citation>
    <scope>NUCLEOTIDE SEQUENCE [LARGE SCALE GENOMIC DNA]</scope>
    <source>
        <strain evidence="2">GMP-LS</strain>
    </source>
</reference>